<reference evidence="2" key="2">
    <citation type="submission" date="2021-04" db="EMBL/GenBank/DDBJ databases">
        <authorList>
            <person name="Gilroy R."/>
        </authorList>
    </citation>
    <scope>NUCLEOTIDE SEQUENCE</scope>
    <source>
        <strain evidence="2">378</strain>
    </source>
</reference>
<organism evidence="2 3">
    <name type="scientific">Candidatus Anaerobiospirillum pullicola</name>
    <dbReference type="NCBI Taxonomy" id="2838451"/>
    <lineage>
        <taxon>Bacteria</taxon>
        <taxon>Pseudomonadati</taxon>
        <taxon>Pseudomonadota</taxon>
        <taxon>Gammaproteobacteria</taxon>
        <taxon>Aeromonadales</taxon>
        <taxon>Succinivibrionaceae</taxon>
        <taxon>Anaerobiospirillum</taxon>
    </lineage>
</organism>
<name>A0A948TFA1_9GAMM</name>
<dbReference type="AlphaFoldDB" id="A0A948TFA1"/>
<dbReference type="PIRSF" id="PIRSF028687">
    <property type="entry name" value="UCP028687"/>
    <property type="match status" value="1"/>
</dbReference>
<sequence>MKYLGVALLSGVLALSATGCSSMIRNASMAVHYTDTGVNELDDYPILRATGYAVLSRQKGSTQAEKQINAMRASKMEAYRELTEQLVGVYVKAKNRNSNNIERSDTLTTEVEGLVHGARVVRQYPVGDTYCTELELDTKRIYDLYQIRGTL</sequence>
<evidence type="ECO:0008006" key="4">
    <source>
        <dbReference type="Google" id="ProtNLM"/>
    </source>
</evidence>
<reference evidence="2" key="1">
    <citation type="journal article" date="2021" name="PeerJ">
        <title>Extensive microbial diversity within the chicken gut microbiome revealed by metagenomics and culture.</title>
        <authorList>
            <person name="Gilroy R."/>
            <person name="Ravi A."/>
            <person name="Getino M."/>
            <person name="Pursley I."/>
            <person name="Horton D.L."/>
            <person name="Alikhan N.F."/>
            <person name="Baker D."/>
            <person name="Gharbi K."/>
            <person name="Hall N."/>
            <person name="Watson M."/>
            <person name="Adriaenssens E.M."/>
            <person name="Foster-Nyarko E."/>
            <person name="Jarju S."/>
            <person name="Secka A."/>
            <person name="Antonio M."/>
            <person name="Oren A."/>
            <person name="Chaudhuri R.R."/>
            <person name="La Ragione R."/>
            <person name="Hildebrand F."/>
            <person name="Pallen M.J."/>
        </authorList>
    </citation>
    <scope>NUCLEOTIDE SEQUENCE</scope>
    <source>
        <strain evidence="2">378</strain>
    </source>
</reference>
<comment type="caution">
    <text evidence="2">The sequence shown here is derived from an EMBL/GenBank/DDBJ whole genome shotgun (WGS) entry which is preliminary data.</text>
</comment>
<keyword evidence="1" id="KW-0732">Signal</keyword>
<dbReference type="Proteomes" id="UP000733611">
    <property type="component" value="Unassembled WGS sequence"/>
</dbReference>
<evidence type="ECO:0000313" key="2">
    <source>
        <dbReference type="EMBL" id="MBU3843819.1"/>
    </source>
</evidence>
<evidence type="ECO:0000256" key="1">
    <source>
        <dbReference type="SAM" id="SignalP"/>
    </source>
</evidence>
<proteinExistence type="predicted"/>
<dbReference type="PROSITE" id="PS51257">
    <property type="entry name" value="PROKAR_LIPOPROTEIN"/>
    <property type="match status" value="1"/>
</dbReference>
<feature type="signal peptide" evidence="1">
    <location>
        <begin position="1"/>
        <end position="19"/>
    </location>
</feature>
<feature type="chain" id="PRO_5037467307" description="Flagellar biosynthesis protein FlgP" evidence="1">
    <location>
        <begin position="20"/>
        <end position="151"/>
    </location>
</feature>
<gene>
    <name evidence="2" type="ORF">H9847_02950</name>
</gene>
<accession>A0A948TFA1</accession>
<evidence type="ECO:0000313" key="3">
    <source>
        <dbReference type="Proteomes" id="UP000733611"/>
    </source>
</evidence>
<protein>
    <recommendedName>
        <fullName evidence="4">Flagellar biosynthesis protein FlgP</fullName>
    </recommendedName>
</protein>
<dbReference type="EMBL" id="JAHLFE010000057">
    <property type="protein sequence ID" value="MBU3843819.1"/>
    <property type="molecule type" value="Genomic_DNA"/>
</dbReference>
<dbReference type="InterPro" id="IPR007293">
    <property type="entry name" value="FlgP"/>
</dbReference>